<accession>A0A8H3LQE2</accession>
<comment type="caution">
    <text evidence="1">The sequence shown here is derived from an EMBL/GenBank/DDBJ whole genome shotgun (WGS) entry which is preliminary data.</text>
</comment>
<evidence type="ECO:0000313" key="2">
    <source>
        <dbReference type="Proteomes" id="UP000615446"/>
    </source>
</evidence>
<dbReference type="Proteomes" id="UP000615446">
    <property type="component" value="Unassembled WGS sequence"/>
</dbReference>
<evidence type="ECO:0000313" key="1">
    <source>
        <dbReference type="EMBL" id="GES89970.1"/>
    </source>
</evidence>
<proteinExistence type="predicted"/>
<reference evidence="1" key="1">
    <citation type="submission" date="2019-10" db="EMBL/GenBank/DDBJ databases">
        <title>Conservation and host-specific expression of non-tandemly repeated heterogenous ribosome RNA gene in arbuscular mycorrhizal fungi.</title>
        <authorList>
            <person name="Maeda T."/>
            <person name="Kobayashi Y."/>
            <person name="Nakagawa T."/>
            <person name="Ezawa T."/>
            <person name="Yamaguchi K."/>
            <person name="Bino T."/>
            <person name="Nishimoto Y."/>
            <person name="Shigenobu S."/>
            <person name="Kawaguchi M."/>
        </authorList>
    </citation>
    <scope>NUCLEOTIDE SEQUENCE</scope>
    <source>
        <strain evidence="1">HR1</strain>
    </source>
</reference>
<organism evidence="1 2">
    <name type="scientific">Rhizophagus clarus</name>
    <dbReference type="NCBI Taxonomy" id="94130"/>
    <lineage>
        <taxon>Eukaryota</taxon>
        <taxon>Fungi</taxon>
        <taxon>Fungi incertae sedis</taxon>
        <taxon>Mucoromycota</taxon>
        <taxon>Glomeromycotina</taxon>
        <taxon>Glomeromycetes</taxon>
        <taxon>Glomerales</taxon>
        <taxon>Glomeraceae</taxon>
        <taxon>Rhizophagus</taxon>
    </lineage>
</organism>
<gene>
    <name evidence="1" type="ORF">RCL2_001683200</name>
</gene>
<name>A0A8H3LQE2_9GLOM</name>
<dbReference type="EMBL" id="BLAL01000193">
    <property type="protein sequence ID" value="GES89970.1"/>
    <property type="molecule type" value="Genomic_DNA"/>
</dbReference>
<dbReference type="AlphaFoldDB" id="A0A8H3LQE2"/>
<protein>
    <submittedName>
        <fullName evidence="1">Uncharacterized protein</fullName>
    </submittedName>
</protein>
<sequence>MGDKNSCHVDYAIISLEELICITERWVTGYCFGNYEYLYGVITIASEWYFLSYSLEKISCTFKNPIILKFSKTVITDSKEESELRNVKQVLEIIVGLLKDRLENESFKEQKTIRTYTVLLCMIRV</sequence>